<proteinExistence type="predicted"/>
<feature type="compositionally biased region" description="Polar residues" evidence="1">
    <location>
        <begin position="251"/>
        <end position="265"/>
    </location>
</feature>
<dbReference type="EnsemblMetazoa" id="G18420.1">
    <property type="protein sequence ID" value="G18420.1:cds"/>
    <property type="gene ID" value="G18420"/>
</dbReference>
<accession>A0A8W8JDE3</accession>
<keyword evidence="4" id="KW-1185">Reference proteome</keyword>
<feature type="region of interest" description="Disordered" evidence="1">
    <location>
        <begin position="143"/>
        <end position="346"/>
    </location>
</feature>
<feature type="compositionally biased region" description="Polar residues" evidence="1">
    <location>
        <begin position="319"/>
        <end position="338"/>
    </location>
</feature>
<protein>
    <recommendedName>
        <fullName evidence="5">Chitin-binding type-2 domain-containing protein</fullName>
    </recommendedName>
</protein>
<name>A0A8W8JDE3_MAGGI</name>
<evidence type="ECO:0000313" key="4">
    <source>
        <dbReference type="Proteomes" id="UP000005408"/>
    </source>
</evidence>
<feature type="compositionally biased region" description="Basic and acidic residues" evidence="1">
    <location>
        <begin position="144"/>
        <end position="160"/>
    </location>
</feature>
<evidence type="ECO:0008006" key="5">
    <source>
        <dbReference type="Google" id="ProtNLM"/>
    </source>
</evidence>
<keyword evidence="2" id="KW-0732">Signal</keyword>
<dbReference type="Proteomes" id="UP000005408">
    <property type="component" value="Unassembled WGS sequence"/>
</dbReference>
<evidence type="ECO:0000256" key="1">
    <source>
        <dbReference type="SAM" id="MobiDB-lite"/>
    </source>
</evidence>
<sequence>MMDNRIRMFLRLIIVVLIFHVQQSKSIYCQGIVDSVKIVTSCPESKAEWDYAARRKDCSIIASKQDCSSGLQFEYHCVINEYRSKLLEVCAPRRLIFGYCVEFNVAGGVIQRHWSAPCNETFPKCDTFYFSTKAYLCASKSRRNGPDDLQPHSEQGHDASDNQSGKLSTVQSDSAQGKDASDNQSEELSSVQSDSDNICDHELPTRTLSPAPSSIQSASSGSTFYEDAFEGRSNDPDDLQPNSDQGHDASDNQSEELSTVQSDSDNICDPGSTRSLSPAPSSIQSASSGSTIFEDASEGRGNDPDDLQPHSEQGHDASDSQSEELSTMQSDSEKTFSCSEVKDMLP</sequence>
<feature type="signal peptide" evidence="2">
    <location>
        <begin position="1"/>
        <end position="26"/>
    </location>
</feature>
<evidence type="ECO:0000256" key="2">
    <source>
        <dbReference type="SAM" id="SignalP"/>
    </source>
</evidence>
<feature type="compositionally biased region" description="Polar residues" evidence="1">
    <location>
        <begin position="182"/>
        <end position="196"/>
    </location>
</feature>
<organism evidence="3 4">
    <name type="scientific">Magallana gigas</name>
    <name type="common">Pacific oyster</name>
    <name type="synonym">Crassostrea gigas</name>
    <dbReference type="NCBI Taxonomy" id="29159"/>
    <lineage>
        <taxon>Eukaryota</taxon>
        <taxon>Metazoa</taxon>
        <taxon>Spiralia</taxon>
        <taxon>Lophotrochozoa</taxon>
        <taxon>Mollusca</taxon>
        <taxon>Bivalvia</taxon>
        <taxon>Autobranchia</taxon>
        <taxon>Pteriomorphia</taxon>
        <taxon>Ostreida</taxon>
        <taxon>Ostreoidea</taxon>
        <taxon>Ostreidae</taxon>
        <taxon>Magallana</taxon>
    </lineage>
</organism>
<dbReference type="AlphaFoldDB" id="A0A8W8JDE3"/>
<feature type="compositionally biased region" description="Basic and acidic residues" evidence="1">
    <location>
        <begin position="297"/>
        <end position="318"/>
    </location>
</feature>
<reference evidence="3" key="1">
    <citation type="submission" date="2022-08" db="UniProtKB">
        <authorList>
            <consortium name="EnsemblMetazoa"/>
        </authorList>
    </citation>
    <scope>IDENTIFICATION</scope>
    <source>
        <strain evidence="3">05x7-T-G4-1.051#20</strain>
    </source>
</reference>
<feature type="compositionally biased region" description="Low complexity" evidence="1">
    <location>
        <begin position="209"/>
        <end position="222"/>
    </location>
</feature>
<feature type="compositionally biased region" description="Polar residues" evidence="1">
    <location>
        <begin position="161"/>
        <end position="175"/>
    </location>
</feature>
<feature type="chain" id="PRO_5036500404" description="Chitin-binding type-2 domain-containing protein" evidence="2">
    <location>
        <begin position="27"/>
        <end position="346"/>
    </location>
</feature>
<feature type="compositionally biased region" description="Low complexity" evidence="1">
    <location>
        <begin position="275"/>
        <end position="290"/>
    </location>
</feature>
<evidence type="ECO:0000313" key="3">
    <source>
        <dbReference type="EnsemblMetazoa" id="G18420.1:cds"/>
    </source>
</evidence>